<accession>A0A8K0DJ98</accession>
<protein>
    <submittedName>
        <fullName evidence="2">Uncharacterized protein</fullName>
    </submittedName>
</protein>
<evidence type="ECO:0000256" key="1">
    <source>
        <dbReference type="SAM" id="MobiDB-lite"/>
    </source>
</evidence>
<name>A0A8K0DJ98_IGNLU</name>
<dbReference type="EMBL" id="VTPC01000580">
    <property type="protein sequence ID" value="KAF2905246.1"/>
    <property type="molecule type" value="Genomic_DNA"/>
</dbReference>
<dbReference type="AlphaFoldDB" id="A0A8K0DJ98"/>
<gene>
    <name evidence="2" type="ORF">ILUMI_00930</name>
</gene>
<feature type="compositionally biased region" description="Basic and acidic residues" evidence="1">
    <location>
        <begin position="154"/>
        <end position="164"/>
    </location>
</feature>
<keyword evidence="3" id="KW-1185">Reference proteome</keyword>
<dbReference type="OrthoDB" id="8194222at2759"/>
<evidence type="ECO:0000313" key="3">
    <source>
        <dbReference type="Proteomes" id="UP000801492"/>
    </source>
</evidence>
<feature type="region of interest" description="Disordered" evidence="1">
    <location>
        <begin position="102"/>
        <end position="176"/>
    </location>
</feature>
<comment type="caution">
    <text evidence="2">The sequence shown here is derived from an EMBL/GenBank/DDBJ whole genome shotgun (WGS) entry which is preliminary data.</text>
</comment>
<sequence>MITGVEQNNNSKQLGFLVKGGAESKHILKLKGKKQVRAVTSAERGALVTVVIRKNAADGFVPSMVICPRKNMKDELLNGAPPGTIAAFYVAEISEMPPHPHDVEHLRHPTPPRDLNPASFIKEPSCSGMSNPKNPRVKSQEISPLPCTSFYTRSDPKEKSRRESAALITGSPYKQI</sequence>
<organism evidence="2 3">
    <name type="scientific">Ignelater luminosus</name>
    <name type="common">Cucubano</name>
    <name type="synonym">Pyrophorus luminosus</name>
    <dbReference type="NCBI Taxonomy" id="2038154"/>
    <lineage>
        <taxon>Eukaryota</taxon>
        <taxon>Metazoa</taxon>
        <taxon>Ecdysozoa</taxon>
        <taxon>Arthropoda</taxon>
        <taxon>Hexapoda</taxon>
        <taxon>Insecta</taxon>
        <taxon>Pterygota</taxon>
        <taxon>Neoptera</taxon>
        <taxon>Endopterygota</taxon>
        <taxon>Coleoptera</taxon>
        <taxon>Polyphaga</taxon>
        <taxon>Elateriformia</taxon>
        <taxon>Elateroidea</taxon>
        <taxon>Elateridae</taxon>
        <taxon>Agrypninae</taxon>
        <taxon>Pyrophorini</taxon>
        <taxon>Ignelater</taxon>
    </lineage>
</organism>
<dbReference type="Proteomes" id="UP000801492">
    <property type="component" value="Unassembled WGS sequence"/>
</dbReference>
<proteinExistence type="predicted"/>
<reference evidence="2" key="1">
    <citation type="submission" date="2019-08" db="EMBL/GenBank/DDBJ databases">
        <title>The genome of the North American firefly Photinus pyralis.</title>
        <authorList>
            <consortium name="Photinus pyralis genome working group"/>
            <person name="Fallon T.R."/>
            <person name="Sander Lower S.E."/>
            <person name="Weng J.-K."/>
        </authorList>
    </citation>
    <scope>NUCLEOTIDE SEQUENCE</scope>
    <source>
        <strain evidence="2">TRF0915ILg1</strain>
        <tissue evidence="2">Whole body</tissue>
    </source>
</reference>
<evidence type="ECO:0000313" key="2">
    <source>
        <dbReference type="EMBL" id="KAF2905246.1"/>
    </source>
</evidence>